<dbReference type="PANTHER" id="PTHR38600:SF2">
    <property type="entry name" value="SLL0088 PROTEIN"/>
    <property type="match status" value="1"/>
</dbReference>
<evidence type="ECO:0000313" key="2">
    <source>
        <dbReference type="Proteomes" id="UP000014660"/>
    </source>
</evidence>
<keyword evidence="2" id="KW-1185">Reference proteome</keyword>
<dbReference type="SUPFAM" id="SSF46785">
    <property type="entry name" value="Winged helix' DNA-binding domain"/>
    <property type="match status" value="1"/>
</dbReference>
<name>S0AMC1_FERAC</name>
<gene>
    <name evidence="1" type="ORF">FACI_IFERC00001G0176</name>
</gene>
<dbReference type="InterPro" id="IPR036388">
    <property type="entry name" value="WH-like_DNA-bd_sf"/>
</dbReference>
<dbReference type="Gene3D" id="1.10.10.10">
    <property type="entry name" value="Winged helix-like DNA-binding domain superfamily/Winged helix DNA-binding domain"/>
    <property type="match status" value="1"/>
</dbReference>
<accession>S0AMC1</accession>
<dbReference type="Proteomes" id="UP000014660">
    <property type="component" value="Chromosome"/>
</dbReference>
<sequence length="241" mass="27743">MYKVTKVHISINIKLEYIFSDCMEVIVNDYLGNSKSTILSSLLYDDKTLDQLSEIMGINKNAVQEHIYYLETHNLVSSYFVRAKTGRPKKYYKLTKNGMQIFPKQYINFSSMLLKEVERELGTVGLNKILMRMAEDIIKEVTSDNMSLTSLNREEKLEKIGEYVNILNKLGYYAKMEVDHDTVKIIRHNCIFYELAKNNKDMVCGSLEGSMLPNTSNEGFKLIENFPDGDNKCVVEITLSP</sequence>
<dbReference type="HOGENOM" id="CLU_078469_3_1_2"/>
<dbReference type="InterPro" id="IPR036390">
    <property type="entry name" value="WH_DNA-bd_sf"/>
</dbReference>
<dbReference type="PANTHER" id="PTHR38600">
    <property type="entry name" value="TRANSCRIPTIONAL REGULATORY PROTEIN"/>
    <property type="match status" value="1"/>
</dbReference>
<evidence type="ECO:0000313" key="1">
    <source>
        <dbReference type="EMBL" id="AGO60156.1"/>
    </source>
</evidence>
<protein>
    <submittedName>
        <fullName evidence="1">Uncharacterized protein</fullName>
    </submittedName>
</protein>
<dbReference type="AlphaFoldDB" id="S0AMC1"/>
<dbReference type="KEGG" id="fac:FACI_IFERC01G0176"/>
<dbReference type="InterPro" id="IPR011991">
    <property type="entry name" value="ArsR-like_HTH"/>
</dbReference>
<dbReference type="CDD" id="cd00090">
    <property type="entry name" value="HTH_ARSR"/>
    <property type="match status" value="1"/>
</dbReference>
<organism evidence="1 2">
    <name type="scientific">Ferroplasma acidarmanus Fer1</name>
    <dbReference type="NCBI Taxonomy" id="333146"/>
    <lineage>
        <taxon>Archaea</taxon>
        <taxon>Methanobacteriati</taxon>
        <taxon>Thermoplasmatota</taxon>
        <taxon>Thermoplasmata</taxon>
        <taxon>Thermoplasmatales</taxon>
        <taxon>Ferroplasmaceae</taxon>
        <taxon>Ferroplasma</taxon>
    </lineage>
</organism>
<reference evidence="1 2" key="1">
    <citation type="journal article" date="2007" name="Proc. Natl. Acad. Sci. U.S.A.">
        <title>Genome dynamics in a natural archaeal population.</title>
        <authorList>
            <person name="Allen E.E."/>
            <person name="Tyson G.W."/>
            <person name="Whitaker R.J."/>
            <person name="Detter J.C."/>
            <person name="Richardson P.M."/>
            <person name="Banfield J.F."/>
        </authorList>
    </citation>
    <scope>NUCLEOTIDE SEQUENCE [LARGE SCALE GENOMIC DNA]</scope>
    <source>
        <strain evidence="2">fer1</strain>
    </source>
</reference>
<dbReference type="EMBL" id="CP004145">
    <property type="protein sequence ID" value="AGO60156.1"/>
    <property type="molecule type" value="Genomic_DNA"/>
</dbReference>
<proteinExistence type="predicted"/>